<proteinExistence type="predicted"/>
<dbReference type="Proteomes" id="UP000016644">
    <property type="component" value="Unassembled WGS sequence"/>
</dbReference>
<dbReference type="HOGENOM" id="CLU_3311619_0_0_9"/>
<gene>
    <name evidence="1" type="ORF">HMPREF0495_01408</name>
</gene>
<dbReference type="PATRIC" id="fig|649758.3.peg.1260"/>
<organism evidence="1 2">
    <name type="scientific">Levilactobacillus brevis ATCC 14869 = DSM 20054</name>
    <dbReference type="NCBI Taxonomy" id="649758"/>
    <lineage>
        <taxon>Bacteria</taxon>
        <taxon>Bacillati</taxon>
        <taxon>Bacillota</taxon>
        <taxon>Bacilli</taxon>
        <taxon>Lactobacillales</taxon>
        <taxon>Lactobacillaceae</taxon>
        <taxon>Levilactobacillus</taxon>
    </lineage>
</organism>
<dbReference type="EMBL" id="AWVK01000053">
    <property type="protein sequence ID" value="ERK43607.1"/>
    <property type="molecule type" value="Genomic_DNA"/>
</dbReference>
<protein>
    <submittedName>
        <fullName evidence="1">Uncharacterized protein</fullName>
    </submittedName>
</protein>
<accession>U2QXZ6</accession>
<evidence type="ECO:0000313" key="1">
    <source>
        <dbReference type="EMBL" id="ERK43607.1"/>
    </source>
</evidence>
<name>U2QXZ6_LEVBR</name>
<sequence>MSQTIINRIKGVGAVATFAVNWPGKREGNADLPPFQGSM</sequence>
<dbReference type="AlphaFoldDB" id="U2QXZ6"/>
<comment type="caution">
    <text evidence="1">The sequence shown here is derived from an EMBL/GenBank/DDBJ whole genome shotgun (WGS) entry which is preliminary data.</text>
</comment>
<evidence type="ECO:0000313" key="2">
    <source>
        <dbReference type="Proteomes" id="UP000016644"/>
    </source>
</evidence>
<reference evidence="1 2" key="1">
    <citation type="submission" date="2013-06" db="EMBL/GenBank/DDBJ databases">
        <authorList>
            <person name="Weinstock G."/>
            <person name="Sodergren E."/>
            <person name="Lobos E.A."/>
            <person name="Fulton L."/>
            <person name="Fulton R."/>
            <person name="Courtney L."/>
            <person name="Fronick C."/>
            <person name="O'Laughlin M."/>
            <person name="Godfrey J."/>
            <person name="Wilson R.M."/>
            <person name="Miner T."/>
            <person name="Farmer C."/>
            <person name="Delehaunty K."/>
            <person name="Cordes M."/>
            <person name="Minx P."/>
            <person name="Tomlinson C."/>
            <person name="Chen J."/>
            <person name="Wollam A."/>
            <person name="Pepin K.H."/>
            <person name="Bhonagiri V."/>
            <person name="Zhang X."/>
            <person name="Warren W."/>
            <person name="Mitreva M."/>
            <person name="Mardis E.R."/>
            <person name="Wilson R.K."/>
        </authorList>
    </citation>
    <scope>NUCLEOTIDE SEQUENCE [LARGE SCALE GENOMIC DNA]</scope>
    <source>
        <strain evidence="1 2">ATCC 14869</strain>
    </source>
</reference>